<dbReference type="EMBL" id="BJXB01000004">
    <property type="protein sequence ID" value="GEM45671.1"/>
    <property type="molecule type" value="Genomic_DNA"/>
</dbReference>
<protein>
    <submittedName>
        <fullName evidence="2">Uncharacterized protein</fullName>
    </submittedName>
</protein>
<evidence type="ECO:0000256" key="1">
    <source>
        <dbReference type="SAM" id="SignalP"/>
    </source>
</evidence>
<proteinExistence type="predicted"/>
<dbReference type="RefSeq" id="WP_146883169.1">
    <property type="nucleotide sequence ID" value="NZ_BJXB01000004.1"/>
</dbReference>
<feature type="chain" id="PRO_5022224750" evidence="1">
    <location>
        <begin position="23"/>
        <end position="248"/>
    </location>
</feature>
<sequence length="248" mass="29121">MPSLRFWTHLMAAGLLLASAQATPLLRSFELHGKVLAVKISYQEDLQSVLDASYEEIVFGGNLEAVHTTFQPIGFEHARATYRWAARKRILEMRLVEDQKPYGTWISFFDAKGCELRTKIFLRQDARKRTHLRTCDRLGRVVKEKRYLENEDQPQVLLYNHLKGGMVLVKDTHPDRSSFADYTVYNSKNLPIETGYFSGKQKQPAYRFVYQYDQKGNWIRKTQYGWIPEEEVWGKAEVRVTRRTIQYF</sequence>
<keyword evidence="3" id="KW-1185">Reference proteome</keyword>
<dbReference type="AlphaFoldDB" id="A0A511MZB8"/>
<feature type="signal peptide" evidence="1">
    <location>
        <begin position="1"/>
        <end position="22"/>
    </location>
</feature>
<keyword evidence="1" id="KW-0732">Signal</keyword>
<accession>A0A511MZB8</accession>
<evidence type="ECO:0000313" key="3">
    <source>
        <dbReference type="Proteomes" id="UP000321306"/>
    </source>
</evidence>
<dbReference type="OrthoDB" id="1147123at2"/>
<organism evidence="2 3">
    <name type="scientific">Deinococcus cellulosilyticus (strain DSM 18568 / NBRC 106333 / KACC 11606 / 5516J-15)</name>
    <dbReference type="NCBI Taxonomy" id="1223518"/>
    <lineage>
        <taxon>Bacteria</taxon>
        <taxon>Thermotogati</taxon>
        <taxon>Deinococcota</taxon>
        <taxon>Deinococci</taxon>
        <taxon>Deinococcales</taxon>
        <taxon>Deinococcaceae</taxon>
        <taxon>Deinococcus</taxon>
    </lineage>
</organism>
<comment type="caution">
    <text evidence="2">The sequence shown here is derived from an EMBL/GenBank/DDBJ whole genome shotgun (WGS) entry which is preliminary data.</text>
</comment>
<dbReference type="Proteomes" id="UP000321306">
    <property type="component" value="Unassembled WGS sequence"/>
</dbReference>
<evidence type="ECO:0000313" key="2">
    <source>
        <dbReference type="EMBL" id="GEM45671.1"/>
    </source>
</evidence>
<reference evidence="2 3" key="1">
    <citation type="submission" date="2019-07" db="EMBL/GenBank/DDBJ databases">
        <title>Whole genome shotgun sequence of Deinococcus cellulosilyticus NBRC 106333.</title>
        <authorList>
            <person name="Hosoyama A."/>
            <person name="Uohara A."/>
            <person name="Ohji S."/>
            <person name="Ichikawa N."/>
        </authorList>
    </citation>
    <scope>NUCLEOTIDE SEQUENCE [LARGE SCALE GENOMIC DNA]</scope>
    <source>
        <strain evidence="2 3">NBRC 106333</strain>
    </source>
</reference>
<name>A0A511MZB8_DEIC1</name>
<gene>
    <name evidence="2" type="ORF">DC3_13060</name>
</gene>